<gene>
    <name evidence="2" type="ORF">SAY87_015649</name>
</gene>
<keyword evidence="3" id="KW-1185">Reference proteome</keyword>
<sequence>MGALSMEGIQVLVKCDRVKKQLISSHAMQVHVPLPDNNHGQVGNQTRRRLTGSKGN</sequence>
<comment type="caution">
    <text evidence="2">The sequence shown here is derived from an EMBL/GenBank/DDBJ whole genome shotgun (WGS) entry which is preliminary data.</text>
</comment>
<proteinExistence type="predicted"/>
<evidence type="ECO:0000313" key="2">
    <source>
        <dbReference type="EMBL" id="KAK4779543.1"/>
    </source>
</evidence>
<dbReference type="EMBL" id="JAXIOK010000001">
    <property type="protein sequence ID" value="KAK4779543.1"/>
    <property type="molecule type" value="Genomic_DNA"/>
</dbReference>
<evidence type="ECO:0000313" key="3">
    <source>
        <dbReference type="Proteomes" id="UP001345219"/>
    </source>
</evidence>
<dbReference type="Proteomes" id="UP001345219">
    <property type="component" value="Chromosome 13"/>
</dbReference>
<feature type="region of interest" description="Disordered" evidence="1">
    <location>
        <begin position="32"/>
        <end position="56"/>
    </location>
</feature>
<reference evidence="2 3" key="1">
    <citation type="journal article" date="2023" name="Hortic Res">
        <title>Pangenome of water caltrop reveals structural variations and asymmetric subgenome divergence after allopolyploidization.</title>
        <authorList>
            <person name="Zhang X."/>
            <person name="Chen Y."/>
            <person name="Wang L."/>
            <person name="Yuan Y."/>
            <person name="Fang M."/>
            <person name="Shi L."/>
            <person name="Lu R."/>
            <person name="Comes H.P."/>
            <person name="Ma Y."/>
            <person name="Chen Y."/>
            <person name="Huang G."/>
            <person name="Zhou Y."/>
            <person name="Zheng Z."/>
            <person name="Qiu Y."/>
        </authorList>
    </citation>
    <scope>NUCLEOTIDE SEQUENCE [LARGE SCALE GENOMIC DNA]</scope>
    <source>
        <tissue evidence="2">Roots</tissue>
    </source>
</reference>
<evidence type="ECO:0000256" key="1">
    <source>
        <dbReference type="SAM" id="MobiDB-lite"/>
    </source>
</evidence>
<dbReference type="AlphaFoldDB" id="A0AAN7LAZ6"/>
<accession>A0AAN7LAZ6</accession>
<organism evidence="2 3">
    <name type="scientific">Trapa incisa</name>
    <dbReference type="NCBI Taxonomy" id="236973"/>
    <lineage>
        <taxon>Eukaryota</taxon>
        <taxon>Viridiplantae</taxon>
        <taxon>Streptophyta</taxon>
        <taxon>Embryophyta</taxon>
        <taxon>Tracheophyta</taxon>
        <taxon>Spermatophyta</taxon>
        <taxon>Magnoliopsida</taxon>
        <taxon>eudicotyledons</taxon>
        <taxon>Gunneridae</taxon>
        <taxon>Pentapetalae</taxon>
        <taxon>rosids</taxon>
        <taxon>malvids</taxon>
        <taxon>Myrtales</taxon>
        <taxon>Lythraceae</taxon>
        <taxon>Trapa</taxon>
    </lineage>
</organism>
<name>A0AAN7LAZ6_9MYRT</name>
<protein>
    <submittedName>
        <fullName evidence="2">Uncharacterized protein</fullName>
    </submittedName>
</protein>
<feature type="compositionally biased region" description="Basic residues" evidence="1">
    <location>
        <begin position="46"/>
        <end position="56"/>
    </location>
</feature>